<keyword evidence="4" id="KW-0472">Membrane</keyword>
<evidence type="ECO:0000259" key="7">
    <source>
        <dbReference type="PROSITE" id="PS51775"/>
    </source>
</evidence>
<evidence type="ECO:0000256" key="6">
    <source>
        <dbReference type="SAM" id="MobiDB-lite"/>
    </source>
</evidence>
<keyword evidence="9" id="KW-1185">Reference proteome</keyword>
<dbReference type="Proteomes" id="UP000634136">
    <property type="component" value="Unassembled WGS sequence"/>
</dbReference>
<feature type="domain" description="GTD-binding" evidence="7">
    <location>
        <begin position="300"/>
        <end position="398"/>
    </location>
</feature>
<keyword evidence="5" id="KW-0175">Coiled coil</keyword>
<evidence type="ECO:0000256" key="2">
    <source>
        <dbReference type="ARBA" id="ARBA00022692"/>
    </source>
</evidence>
<dbReference type="EMBL" id="JAAIUW010000006">
    <property type="protein sequence ID" value="KAF7825765.1"/>
    <property type="molecule type" value="Genomic_DNA"/>
</dbReference>
<proteinExistence type="predicted"/>
<evidence type="ECO:0000256" key="1">
    <source>
        <dbReference type="ARBA" id="ARBA00004370"/>
    </source>
</evidence>
<dbReference type="PANTHER" id="PTHR31422:SF44">
    <property type="entry name" value="GTD-BINDING DOMAIN-CONTAINING PROTEIN"/>
    <property type="match status" value="1"/>
</dbReference>
<evidence type="ECO:0000256" key="5">
    <source>
        <dbReference type="SAM" id="Coils"/>
    </source>
</evidence>
<organism evidence="8 9">
    <name type="scientific">Senna tora</name>
    <dbReference type="NCBI Taxonomy" id="362788"/>
    <lineage>
        <taxon>Eukaryota</taxon>
        <taxon>Viridiplantae</taxon>
        <taxon>Streptophyta</taxon>
        <taxon>Embryophyta</taxon>
        <taxon>Tracheophyta</taxon>
        <taxon>Spermatophyta</taxon>
        <taxon>Magnoliopsida</taxon>
        <taxon>eudicotyledons</taxon>
        <taxon>Gunneridae</taxon>
        <taxon>Pentapetalae</taxon>
        <taxon>rosids</taxon>
        <taxon>fabids</taxon>
        <taxon>Fabales</taxon>
        <taxon>Fabaceae</taxon>
        <taxon>Caesalpinioideae</taxon>
        <taxon>Cassia clade</taxon>
        <taxon>Senna</taxon>
    </lineage>
</organism>
<dbReference type="Pfam" id="PF04576">
    <property type="entry name" value="Zein-binding"/>
    <property type="match status" value="1"/>
</dbReference>
<gene>
    <name evidence="8" type="ORF">G2W53_016929</name>
</gene>
<feature type="region of interest" description="Disordered" evidence="6">
    <location>
        <begin position="622"/>
        <end position="654"/>
    </location>
</feature>
<keyword evidence="3" id="KW-1133">Transmembrane helix</keyword>
<evidence type="ECO:0000313" key="9">
    <source>
        <dbReference type="Proteomes" id="UP000634136"/>
    </source>
</evidence>
<feature type="compositionally biased region" description="Polar residues" evidence="6">
    <location>
        <begin position="644"/>
        <end position="654"/>
    </location>
</feature>
<sequence>MDRGGVWFYSLSCCSLSDFAIWVGQKFVFCFVGPVTPVCTALSALVNGQLLLEIVCEVLWVSELFREGWLFGKFILGLWEGVLGYKNGDLCLHKMLFDWPLRKICSIQVMAVKRFPYDLVKVKDHSCTLNEKITAEKKPENGVLDLEDDASCSSCSSPHLLTPVDRENGYDAKGKGVMKLKRRSGVRRRRKCHHECGKFSPVFHSENPQLDIALVSSLPYESDIAGGKTIEMANPASEKEVSLLDVEDAQTTHDMDEGVCHSYECGSLVESPQQDKYSSSTEIDVSNRKDEMQKVGSEENHIEMLEAALEEEKAAYASLCLELEKERAAAATAADEAMAMISRLQEEKASIEIETRQYQRMIEERVAYEEEEMNILQEILIRREKENHFLEKELEAYRQMSLSGSEQSNGKPNIQLDQLRQRPSFSLETNEDQLQTDSSISIVKKAEIKNLHSNMVDQTCTRIDDGEELKRNRELKNHFEGKLHNSFLDTESNVLDVHVIDDKIELRKKENEKIICSSLNTASGEPRYGDLALRNLEAPSSITVSNLPRTSKPESRNVFNANINEKLRIGTEIEMLAERLKMLKHEKEKLTIFAGNEESNNLQLKLLEEIANQLQEIKQLRNPLRGSSLPPSSAKVSLRKRRSQSTTWKTCESS</sequence>
<comment type="caution">
    <text evidence="8">The sequence shown here is derived from an EMBL/GenBank/DDBJ whole genome shotgun (WGS) entry which is preliminary data.</text>
</comment>
<keyword evidence="2" id="KW-0812">Transmembrane</keyword>
<dbReference type="AlphaFoldDB" id="A0A834TPM7"/>
<accession>A0A834TPM7</accession>
<evidence type="ECO:0000256" key="3">
    <source>
        <dbReference type="ARBA" id="ARBA00022989"/>
    </source>
</evidence>
<dbReference type="InterPro" id="IPR007656">
    <property type="entry name" value="GTD-bd"/>
</dbReference>
<dbReference type="OrthoDB" id="1933744at2759"/>
<protein>
    <submittedName>
        <fullName evidence="8">Myosin-binding protein 3-like isoform X1</fullName>
    </submittedName>
</protein>
<name>A0A834TPM7_9FABA</name>
<evidence type="ECO:0000313" key="8">
    <source>
        <dbReference type="EMBL" id="KAF7825765.1"/>
    </source>
</evidence>
<dbReference type="PANTHER" id="PTHR31422">
    <property type="entry name" value="BNAANNG28530D PROTEIN"/>
    <property type="match status" value="1"/>
</dbReference>
<evidence type="ECO:0000256" key="4">
    <source>
        <dbReference type="ARBA" id="ARBA00023136"/>
    </source>
</evidence>
<dbReference type="GO" id="GO:0080115">
    <property type="term" value="F:myosin XI tail binding"/>
    <property type="evidence" value="ECO:0007669"/>
    <property type="project" value="UniProtKB-ARBA"/>
</dbReference>
<dbReference type="PROSITE" id="PS51775">
    <property type="entry name" value="GTD_BINDING"/>
    <property type="match status" value="1"/>
</dbReference>
<feature type="coiled-coil region" evidence="5">
    <location>
        <begin position="295"/>
        <end position="400"/>
    </location>
</feature>
<dbReference type="GO" id="GO:0016020">
    <property type="term" value="C:membrane"/>
    <property type="evidence" value="ECO:0007669"/>
    <property type="project" value="UniProtKB-SubCell"/>
</dbReference>
<reference evidence="8" key="1">
    <citation type="submission" date="2020-09" db="EMBL/GenBank/DDBJ databases">
        <title>Genome-Enabled Discovery of Anthraquinone Biosynthesis in Senna tora.</title>
        <authorList>
            <person name="Kang S.-H."/>
            <person name="Pandey R.P."/>
            <person name="Lee C.-M."/>
            <person name="Sim J.-S."/>
            <person name="Jeong J.-T."/>
            <person name="Choi B.-S."/>
            <person name="Jung M."/>
            <person name="Ginzburg D."/>
            <person name="Zhao K."/>
            <person name="Won S.Y."/>
            <person name="Oh T.-J."/>
            <person name="Yu Y."/>
            <person name="Kim N.-H."/>
            <person name="Lee O.R."/>
            <person name="Lee T.-H."/>
            <person name="Bashyal P."/>
            <person name="Kim T.-S."/>
            <person name="Lee W.-H."/>
            <person name="Kawkins C."/>
            <person name="Kim C.-K."/>
            <person name="Kim J.S."/>
            <person name="Ahn B.O."/>
            <person name="Rhee S.Y."/>
            <person name="Sohng J.K."/>
        </authorList>
    </citation>
    <scope>NUCLEOTIDE SEQUENCE</scope>
    <source>
        <tissue evidence="8">Leaf</tissue>
    </source>
</reference>
<comment type="subcellular location">
    <subcellularLocation>
        <location evidence="1">Membrane</location>
    </subcellularLocation>
</comment>